<organism evidence="2 3">
    <name type="scientific">Agrobacterium genomosp. 2 str. CFBP 5494</name>
    <dbReference type="NCBI Taxonomy" id="1183436"/>
    <lineage>
        <taxon>Bacteria</taxon>
        <taxon>Pseudomonadati</taxon>
        <taxon>Pseudomonadota</taxon>
        <taxon>Alphaproteobacteria</taxon>
        <taxon>Hyphomicrobiales</taxon>
        <taxon>Rhizobiaceae</taxon>
        <taxon>Rhizobium/Agrobacterium group</taxon>
        <taxon>Agrobacterium</taxon>
        <taxon>Agrobacterium tumefaciens complex</taxon>
    </lineage>
</organism>
<keyword evidence="3" id="KW-1185">Reference proteome</keyword>
<evidence type="ECO:0000313" key="3">
    <source>
        <dbReference type="Proteomes" id="UP000191933"/>
    </source>
</evidence>
<proteinExistence type="predicted"/>
<name>A0A9W5B053_9HYPH</name>
<dbReference type="EMBL" id="FBVY01000010">
    <property type="protein sequence ID" value="CUW90303.1"/>
    <property type="molecule type" value="Genomic_DNA"/>
</dbReference>
<dbReference type="Proteomes" id="UP000191933">
    <property type="component" value="Unassembled WGS sequence"/>
</dbReference>
<dbReference type="AlphaFoldDB" id="A0A9W5B053"/>
<comment type="caution">
    <text evidence="2">The sequence shown here is derived from an EMBL/GenBank/DDBJ whole genome shotgun (WGS) entry which is preliminary data.</text>
</comment>
<feature type="compositionally biased region" description="Basic and acidic residues" evidence="1">
    <location>
        <begin position="74"/>
        <end position="87"/>
    </location>
</feature>
<protein>
    <submittedName>
        <fullName evidence="2">Uncharacterized protein</fullName>
    </submittedName>
</protein>
<evidence type="ECO:0000313" key="2">
    <source>
        <dbReference type="EMBL" id="CUW90303.1"/>
    </source>
</evidence>
<gene>
    <name evidence="2" type="ORF">AGR2A_Cc180020</name>
</gene>
<accession>A0A9W5B053</accession>
<sequence>MGGNPMLPAIWRQNLRRKHDYIPANFEGPEPRSHPCLAGIRALRSTTDEHAETACGTRDKLLLISEIDFRKTWDAKRRSPARKDAQKPHARTSGPLHPAVSKTGKVSQILDF</sequence>
<evidence type="ECO:0000256" key="1">
    <source>
        <dbReference type="SAM" id="MobiDB-lite"/>
    </source>
</evidence>
<reference evidence="2 3" key="1">
    <citation type="submission" date="2016-01" db="EMBL/GenBank/DDBJ databases">
        <authorList>
            <person name="Regsiter A."/>
            <person name="william w."/>
        </authorList>
    </citation>
    <scope>NUCLEOTIDE SEQUENCE [LARGE SCALE GENOMIC DNA]</scope>
    <source>
        <strain evidence="2 3">CFBP 5494</strain>
    </source>
</reference>
<feature type="region of interest" description="Disordered" evidence="1">
    <location>
        <begin position="74"/>
        <end position="112"/>
    </location>
</feature>